<dbReference type="SUPFAM" id="SSF48371">
    <property type="entry name" value="ARM repeat"/>
    <property type="match status" value="1"/>
</dbReference>
<dbReference type="PROSITE" id="PS51007">
    <property type="entry name" value="CYTC"/>
    <property type="match status" value="1"/>
</dbReference>
<reference evidence="7" key="1">
    <citation type="journal article" date="2019" name="Int. J. Syst. Evol. Microbiol.">
        <title>The Global Catalogue of Microorganisms (GCM) 10K type strain sequencing project: providing services to taxonomists for standard genome sequencing and annotation.</title>
        <authorList>
            <consortium name="The Broad Institute Genomics Platform"/>
            <consortium name="The Broad Institute Genome Sequencing Center for Infectious Disease"/>
            <person name="Wu L."/>
            <person name="Ma J."/>
        </authorList>
    </citation>
    <scope>NUCLEOTIDE SEQUENCE [LARGE SCALE GENOMIC DNA]</scope>
    <source>
        <strain evidence="7">CECT 7956</strain>
    </source>
</reference>
<accession>A0ABV7YSN2</accession>
<protein>
    <submittedName>
        <fullName evidence="6">PVC-type heme-binding CxxCH protein</fullName>
    </submittedName>
</protein>
<dbReference type="InterPro" id="IPR016024">
    <property type="entry name" value="ARM-type_fold"/>
</dbReference>
<evidence type="ECO:0000313" key="6">
    <source>
        <dbReference type="EMBL" id="MFC3810005.1"/>
    </source>
</evidence>
<dbReference type="InterPro" id="IPR011989">
    <property type="entry name" value="ARM-like"/>
</dbReference>
<keyword evidence="1 4" id="KW-0349">Heme</keyword>
<dbReference type="Proteomes" id="UP001595616">
    <property type="component" value="Unassembled WGS sequence"/>
</dbReference>
<evidence type="ECO:0000256" key="4">
    <source>
        <dbReference type="PROSITE-ProRule" id="PRU00433"/>
    </source>
</evidence>
<dbReference type="NCBIfam" id="TIGR02603">
    <property type="entry name" value="CxxCH_TIGR02603"/>
    <property type="match status" value="1"/>
</dbReference>
<organism evidence="6 7">
    <name type="scientific">Lacihabitans lacunae</name>
    <dbReference type="NCBI Taxonomy" id="1028214"/>
    <lineage>
        <taxon>Bacteria</taxon>
        <taxon>Pseudomonadati</taxon>
        <taxon>Bacteroidota</taxon>
        <taxon>Cytophagia</taxon>
        <taxon>Cytophagales</taxon>
        <taxon>Leadbetterellaceae</taxon>
        <taxon>Lacihabitans</taxon>
    </lineage>
</organism>
<keyword evidence="3 4" id="KW-0408">Iron</keyword>
<dbReference type="InterPro" id="IPR013428">
    <property type="entry name" value="Membrane-bound_put_N"/>
</dbReference>
<dbReference type="InterPro" id="IPR036909">
    <property type="entry name" value="Cyt_c-like_dom_sf"/>
</dbReference>
<dbReference type="PANTHER" id="PTHR33546">
    <property type="entry name" value="LARGE, MULTIFUNCTIONAL SECRETED PROTEIN-RELATED"/>
    <property type="match status" value="1"/>
</dbReference>
<dbReference type="InterPro" id="IPR013427">
    <property type="entry name" value="Haem-bd_dom_put"/>
</dbReference>
<evidence type="ECO:0000313" key="7">
    <source>
        <dbReference type="Proteomes" id="UP001595616"/>
    </source>
</evidence>
<evidence type="ECO:0000256" key="2">
    <source>
        <dbReference type="ARBA" id="ARBA00022723"/>
    </source>
</evidence>
<dbReference type="Pfam" id="PF00034">
    <property type="entry name" value="Cytochrom_C"/>
    <property type="match status" value="1"/>
</dbReference>
<dbReference type="InterPro" id="IPR011041">
    <property type="entry name" value="Quinoprot_gluc/sorb_DH_b-prop"/>
</dbReference>
<feature type="domain" description="Cytochrome c" evidence="5">
    <location>
        <begin position="862"/>
        <end position="994"/>
    </location>
</feature>
<dbReference type="NCBIfam" id="TIGR02604">
    <property type="entry name" value="Piru_Ver_Nterm"/>
    <property type="match status" value="1"/>
</dbReference>
<evidence type="ECO:0000256" key="3">
    <source>
        <dbReference type="ARBA" id="ARBA00023004"/>
    </source>
</evidence>
<dbReference type="PANTHER" id="PTHR33546:SF1">
    <property type="entry name" value="LARGE, MULTIFUNCTIONAL SECRETED PROTEIN"/>
    <property type="match status" value="1"/>
</dbReference>
<dbReference type="InterPro" id="IPR009056">
    <property type="entry name" value="Cyt_c-like_dom"/>
</dbReference>
<dbReference type="EMBL" id="JBHRYQ010000001">
    <property type="protein sequence ID" value="MFC3810005.1"/>
    <property type="molecule type" value="Genomic_DNA"/>
</dbReference>
<dbReference type="RefSeq" id="WP_379835736.1">
    <property type="nucleotide sequence ID" value="NZ_JBHRYQ010000001.1"/>
</dbReference>
<keyword evidence="7" id="KW-1185">Reference proteome</keyword>
<dbReference type="Gene3D" id="1.10.760.10">
    <property type="entry name" value="Cytochrome c-like domain"/>
    <property type="match status" value="1"/>
</dbReference>
<keyword evidence="2 4" id="KW-0479">Metal-binding</keyword>
<evidence type="ECO:0000256" key="1">
    <source>
        <dbReference type="ARBA" id="ARBA00022617"/>
    </source>
</evidence>
<dbReference type="Gene3D" id="2.120.10.30">
    <property type="entry name" value="TolB, C-terminal domain"/>
    <property type="match status" value="1"/>
</dbReference>
<dbReference type="SUPFAM" id="SSF46626">
    <property type="entry name" value="Cytochrome c"/>
    <property type="match status" value="1"/>
</dbReference>
<dbReference type="SUPFAM" id="SSF50952">
    <property type="entry name" value="Soluble quinoprotein glucose dehydrogenase"/>
    <property type="match status" value="1"/>
</dbReference>
<sequence>MKKIIILCLSITFGFISDQNLSVEAYNKLSEAEKRDPSHAIDGLDLLDPELEITLFASEPMMSNPTNMDIDDKGRIWICEAYNYRNALNPRNPYNKKGDRILILEDTDHDGKADKSTVFYQGEDINAALGIAVLGNKVYVSCSPNVLVFTDENQDDVPDSKEVMFTGIGGIQHDHGMHAFVFGPDGKLYFNYGNEGKGLLTRNKEPLKDELGNIIKGDGKPYREGMVYRSELDGSNVEILAWNFRNNYELTLDSYGTMWQSDNDDDGNRSTRINYVMPHGNYGYKDEMTGADWRVRRTNLEDSVYQQHWHLNDPGVVPNLLQTYAGSPTGIVLYEGNLLPQMYRNQIIHCDAGPNIVRAYPAQKSGAGYKAEILPIVDGSKKDKWFRPSDVTVAPDGSIYISDWYDPGVGGHAMGDSLRGRVFRIAPKNHRPTVPNFIYSDPSEAIVALQNPNQAVRFKAFMALKSLGKAAENNLKELAKNQNPRMAARAYWLLAQIDNKYITEASNSKNEDVRIQAIRMASELIKNPHAFYLKMSNDASIQVKREIAVEIRHKKYSDVWLKLAEAYDGGDRWYLEALGIGADLDWDNCLKLLKENNESNWLKTDKTKDLVWRSRGLKTKVLLAEIIKNSPESQKGKYYRAFDFQDNTDKNDILLGLIKNAKSTEEKVTIFKHFDQATIHGNPTFNKELPLLMAGIKSELDFLEIVDKYSIKSQYSRLHKLAMTNSNSNISTSAATICVKNHGTLGLETELKNKTNAKKAIDVYGEVDKANVTAILIKTFTNKKLSHSLREQAIEEMIGWESEETLWKLTQAGKIPNEFLPIVENILKQTWHSDIRVAASKYFVNGEEEQKINTTNVLSQSGNLSSGKQLFETYCTTCHVANNKGTDFGPGLSQIGKKLSKEGLLNAIINPSEGISFGYEGQNITLFDGSMYQGILTSKTENDFMIKYPGQSKVNIVKRKDVKQILAMEESIMPKFPLKEQELADLVGYLETLK</sequence>
<dbReference type="InterPro" id="IPR055557">
    <property type="entry name" value="DUF7133"/>
</dbReference>
<evidence type="ECO:0000259" key="5">
    <source>
        <dbReference type="PROSITE" id="PS51007"/>
    </source>
</evidence>
<dbReference type="Pfam" id="PF23500">
    <property type="entry name" value="DUF7133"/>
    <property type="match status" value="1"/>
</dbReference>
<dbReference type="Gene3D" id="1.25.10.10">
    <property type="entry name" value="Leucine-rich Repeat Variant"/>
    <property type="match status" value="1"/>
</dbReference>
<proteinExistence type="predicted"/>
<name>A0ABV7YSN2_9BACT</name>
<gene>
    <name evidence="6" type="ORF">ACFOOI_05020</name>
</gene>
<dbReference type="InterPro" id="IPR011042">
    <property type="entry name" value="6-blade_b-propeller_TolB-like"/>
</dbReference>
<comment type="caution">
    <text evidence="6">The sequence shown here is derived from an EMBL/GenBank/DDBJ whole genome shotgun (WGS) entry which is preliminary data.</text>
</comment>